<dbReference type="Proteomes" id="UP000288291">
    <property type="component" value="Unassembled WGS sequence"/>
</dbReference>
<dbReference type="SUPFAM" id="SSF53474">
    <property type="entry name" value="alpha/beta-Hydrolases"/>
    <property type="match status" value="1"/>
</dbReference>
<keyword evidence="3" id="KW-1185">Reference proteome</keyword>
<dbReference type="AlphaFoldDB" id="A0A437SV08"/>
<reference evidence="2 3" key="1">
    <citation type="submission" date="2018-12" db="EMBL/GenBank/DDBJ databases">
        <authorList>
            <person name="Meng J."/>
        </authorList>
    </citation>
    <scope>NUCLEOTIDE SEQUENCE [LARGE SCALE GENOMIC DNA]</scope>
    <source>
        <strain evidence="2 3">HT111-2</strain>
    </source>
</reference>
<protein>
    <submittedName>
        <fullName evidence="2">Alpha/beta hydrolase</fullName>
    </submittedName>
</protein>
<dbReference type="EMBL" id="RXIA01000013">
    <property type="protein sequence ID" value="RVU70771.1"/>
    <property type="molecule type" value="Genomic_DNA"/>
</dbReference>
<sequence>MYFLTSDGVKLNYELTGKGKPLVFVTGFGGYQEVWSAQVEYFAQMGYQVLTYDHRNFGRSQRTEKGHSLQQLTDDLIELLSFLKIKQAAFVGHSMGGSLLYDLIQTKPEVVALAVIVDQTPFMLNTSDWPYGFMNYTADNYAVAAAKPPAVHETLHGLAPEVALELNNAWVAHPFSRSDNFDLLKEHIVHDWRPVVKNCPVPLGVIAAKQSPYYDTEFTEWMKQVNPAVLTSVVDNCGHDVMAEVPDQFNQILRHFLLKNRYLYN</sequence>
<dbReference type="InterPro" id="IPR029058">
    <property type="entry name" value="AB_hydrolase_fold"/>
</dbReference>
<dbReference type="PANTHER" id="PTHR43194:SF2">
    <property type="entry name" value="PEROXISOMAL MEMBRANE PROTEIN LPX1"/>
    <property type="match status" value="1"/>
</dbReference>
<evidence type="ECO:0000313" key="3">
    <source>
        <dbReference type="Proteomes" id="UP000288291"/>
    </source>
</evidence>
<dbReference type="Gene3D" id="3.40.50.1820">
    <property type="entry name" value="alpha/beta hydrolase"/>
    <property type="match status" value="1"/>
</dbReference>
<feature type="domain" description="AB hydrolase-1" evidence="1">
    <location>
        <begin position="22"/>
        <end position="251"/>
    </location>
</feature>
<organism evidence="2 3">
    <name type="scientific">Lactobacillus xujianguonis</name>
    <dbReference type="NCBI Taxonomy" id="2495899"/>
    <lineage>
        <taxon>Bacteria</taxon>
        <taxon>Bacillati</taxon>
        <taxon>Bacillota</taxon>
        <taxon>Bacilli</taxon>
        <taxon>Lactobacillales</taxon>
        <taxon>Lactobacillaceae</taxon>
        <taxon>Lactobacillus</taxon>
    </lineage>
</organism>
<gene>
    <name evidence="2" type="ORF">EJK17_05870</name>
</gene>
<evidence type="ECO:0000259" key="1">
    <source>
        <dbReference type="Pfam" id="PF12697"/>
    </source>
</evidence>
<keyword evidence="2" id="KW-0378">Hydrolase</keyword>
<name>A0A437SV08_9LACO</name>
<dbReference type="InterPro" id="IPR000073">
    <property type="entry name" value="AB_hydrolase_1"/>
</dbReference>
<proteinExistence type="predicted"/>
<dbReference type="InterPro" id="IPR050228">
    <property type="entry name" value="Carboxylesterase_BioH"/>
</dbReference>
<accession>A0A437SV08</accession>
<comment type="caution">
    <text evidence="2">The sequence shown here is derived from an EMBL/GenBank/DDBJ whole genome shotgun (WGS) entry which is preliminary data.</text>
</comment>
<dbReference type="Pfam" id="PF12697">
    <property type="entry name" value="Abhydrolase_6"/>
    <property type="match status" value="1"/>
</dbReference>
<dbReference type="PANTHER" id="PTHR43194">
    <property type="entry name" value="HYDROLASE ALPHA/BETA FOLD FAMILY"/>
    <property type="match status" value="1"/>
</dbReference>
<dbReference type="GO" id="GO:0016787">
    <property type="term" value="F:hydrolase activity"/>
    <property type="evidence" value="ECO:0007669"/>
    <property type="project" value="UniProtKB-KW"/>
</dbReference>
<evidence type="ECO:0000313" key="2">
    <source>
        <dbReference type="EMBL" id="RVU70771.1"/>
    </source>
</evidence>